<dbReference type="OrthoDB" id="2126698at2759"/>
<protein>
    <recommendedName>
        <fullName evidence="10">Protein DETOXIFICATION</fullName>
    </recommendedName>
</protein>
<comment type="subcellular location">
    <subcellularLocation>
        <location evidence="1">Membrane</location>
        <topology evidence="1">Multi-pass membrane protein</topology>
    </subcellularLocation>
</comment>
<organism evidence="8 9">
    <name type="scientific">Pelagomonas calceolata</name>
    <dbReference type="NCBI Taxonomy" id="35677"/>
    <lineage>
        <taxon>Eukaryota</taxon>
        <taxon>Sar</taxon>
        <taxon>Stramenopiles</taxon>
        <taxon>Ochrophyta</taxon>
        <taxon>Pelagophyceae</taxon>
        <taxon>Pelagomonadales</taxon>
        <taxon>Pelagomonadaceae</taxon>
        <taxon>Pelagomonas</taxon>
    </lineage>
</organism>
<dbReference type="Pfam" id="PF01554">
    <property type="entry name" value="MatE"/>
    <property type="match status" value="1"/>
</dbReference>
<dbReference type="AlphaFoldDB" id="A0A8J2SHF5"/>
<sequence>MRTTLLTLVAVASARTAALQLGLPKRPRVGRRAAASGEAAELKGLNREFLSIALPAVVQFAAEPVARLVDTAYMGRLGATALGGAGAAVSAQYALGKLSNDPLLRTSISLVAAEGDANDSSIAAALCLALVVGAVQGLGVMLLAPRLLQAFGVASTSPMASHALWYLRTAALGAPTATVWLVANGVFRGLGDTATPLKWALAFTAMNAILDPLFIFPLGLGAAGAAAGTALSQTLALYPLLRALSKRTGAGSVANLLKCDRRKLIEQLGNYGKAGTLVLVRTLGKISAYSVCAREAAKLGAVSSAAHAVCFALGVATTQLCEAAAVATQTLLAREFYAEKATNLKRSHRILRLGLATGLGCSSLLATGTYLNRHNVVAGLTTDPKVRAACLAVFPLVMLCQALKGLAYPVNGLLMGALDWSAASVTMWASNIACLLVLARPTPSSLDKLWRGFAALFIVQCGAGLLRVASRTGPWTRLRRPSSASTA</sequence>
<feature type="transmembrane region" description="Helical" evidence="6">
    <location>
        <begin position="165"/>
        <end position="183"/>
    </location>
</feature>
<dbReference type="Proteomes" id="UP000789595">
    <property type="component" value="Unassembled WGS sequence"/>
</dbReference>
<evidence type="ECO:0000256" key="1">
    <source>
        <dbReference type="ARBA" id="ARBA00004141"/>
    </source>
</evidence>
<keyword evidence="4 6" id="KW-1133">Transmembrane helix</keyword>
<keyword evidence="5 6" id="KW-0472">Membrane</keyword>
<evidence type="ECO:0000313" key="8">
    <source>
        <dbReference type="EMBL" id="CAH0370986.1"/>
    </source>
</evidence>
<feature type="transmembrane region" description="Helical" evidence="6">
    <location>
        <begin position="418"/>
        <end position="438"/>
    </location>
</feature>
<proteinExistence type="inferred from homology"/>
<evidence type="ECO:0000256" key="4">
    <source>
        <dbReference type="ARBA" id="ARBA00022989"/>
    </source>
</evidence>
<evidence type="ECO:0000256" key="7">
    <source>
        <dbReference type="SAM" id="SignalP"/>
    </source>
</evidence>
<keyword evidence="9" id="KW-1185">Reference proteome</keyword>
<feature type="transmembrane region" description="Helical" evidence="6">
    <location>
        <begin position="386"/>
        <end position="406"/>
    </location>
</feature>
<name>A0A8J2SHF5_9STRA</name>
<evidence type="ECO:0008006" key="10">
    <source>
        <dbReference type="Google" id="ProtNLM"/>
    </source>
</evidence>
<gene>
    <name evidence="8" type="ORF">PECAL_3P09030</name>
</gene>
<dbReference type="GO" id="GO:0016020">
    <property type="term" value="C:membrane"/>
    <property type="evidence" value="ECO:0007669"/>
    <property type="project" value="UniProtKB-SubCell"/>
</dbReference>
<feature type="transmembrane region" description="Helical" evidence="6">
    <location>
        <begin position="122"/>
        <end position="144"/>
    </location>
</feature>
<dbReference type="NCBIfam" id="TIGR00797">
    <property type="entry name" value="matE"/>
    <property type="match status" value="1"/>
</dbReference>
<comment type="similarity">
    <text evidence="2">Belongs to the multi antimicrobial extrusion (MATE) (TC 2.A.66.1) family.</text>
</comment>
<keyword evidence="7" id="KW-0732">Signal</keyword>
<evidence type="ECO:0000256" key="3">
    <source>
        <dbReference type="ARBA" id="ARBA00022692"/>
    </source>
</evidence>
<dbReference type="GO" id="GO:0015297">
    <property type="term" value="F:antiporter activity"/>
    <property type="evidence" value="ECO:0007669"/>
    <property type="project" value="InterPro"/>
</dbReference>
<dbReference type="EMBL" id="CAKKNE010000003">
    <property type="protein sequence ID" value="CAH0370986.1"/>
    <property type="molecule type" value="Genomic_DNA"/>
</dbReference>
<dbReference type="PANTHER" id="PTHR42893">
    <property type="entry name" value="PROTEIN DETOXIFICATION 44, CHLOROPLASTIC-RELATED"/>
    <property type="match status" value="1"/>
</dbReference>
<evidence type="ECO:0000313" key="9">
    <source>
        <dbReference type="Proteomes" id="UP000789595"/>
    </source>
</evidence>
<comment type="caution">
    <text evidence="8">The sequence shown here is derived from an EMBL/GenBank/DDBJ whole genome shotgun (WGS) entry which is preliminary data.</text>
</comment>
<feature type="transmembrane region" description="Helical" evidence="6">
    <location>
        <begin position="350"/>
        <end position="371"/>
    </location>
</feature>
<feature type="signal peptide" evidence="7">
    <location>
        <begin position="1"/>
        <end position="18"/>
    </location>
</feature>
<reference evidence="8" key="1">
    <citation type="submission" date="2021-11" db="EMBL/GenBank/DDBJ databases">
        <authorList>
            <consortium name="Genoscope - CEA"/>
            <person name="William W."/>
        </authorList>
    </citation>
    <scope>NUCLEOTIDE SEQUENCE</scope>
</reference>
<dbReference type="PANTHER" id="PTHR42893:SF46">
    <property type="entry name" value="PROTEIN DETOXIFICATION 44, CHLOROPLASTIC"/>
    <property type="match status" value="1"/>
</dbReference>
<dbReference type="GO" id="GO:0042910">
    <property type="term" value="F:xenobiotic transmembrane transporter activity"/>
    <property type="evidence" value="ECO:0007669"/>
    <property type="project" value="InterPro"/>
</dbReference>
<evidence type="ECO:0000256" key="5">
    <source>
        <dbReference type="ARBA" id="ARBA00023136"/>
    </source>
</evidence>
<feature type="chain" id="PRO_5035198701" description="Protein DETOXIFICATION" evidence="7">
    <location>
        <begin position="19"/>
        <end position="487"/>
    </location>
</feature>
<evidence type="ECO:0000256" key="2">
    <source>
        <dbReference type="ARBA" id="ARBA00010199"/>
    </source>
</evidence>
<accession>A0A8J2SHF5</accession>
<evidence type="ECO:0000256" key="6">
    <source>
        <dbReference type="SAM" id="Phobius"/>
    </source>
</evidence>
<feature type="transmembrane region" description="Helical" evidence="6">
    <location>
        <begin position="450"/>
        <end position="470"/>
    </location>
</feature>
<dbReference type="InterPro" id="IPR002528">
    <property type="entry name" value="MATE_fam"/>
</dbReference>
<keyword evidence="3 6" id="KW-0812">Transmembrane</keyword>
<dbReference type="InterPro" id="IPR044644">
    <property type="entry name" value="DinF-like"/>
</dbReference>